<evidence type="ECO:0000313" key="7">
    <source>
        <dbReference type="EMBL" id="AEE53602.1"/>
    </source>
</evidence>
<dbReference type="Gene3D" id="3.30.1490.330">
    <property type="match status" value="1"/>
</dbReference>
<gene>
    <name evidence="7" type="ordered locus">Halhy_5779</name>
</gene>
<dbReference type="RefSeq" id="WP_013768131.1">
    <property type="nucleotide sequence ID" value="NC_015510.1"/>
</dbReference>
<organism evidence="7 8">
    <name type="scientific">Haliscomenobacter hydrossis (strain ATCC 27775 / DSM 1100 / LMG 10767 / O)</name>
    <dbReference type="NCBI Taxonomy" id="760192"/>
    <lineage>
        <taxon>Bacteria</taxon>
        <taxon>Pseudomonadati</taxon>
        <taxon>Bacteroidota</taxon>
        <taxon>Saprospiria</taxon>
        <taxon>Saprospirales</taxon>
        <taxon>Haliscomenobacteraceae</taxon>
        <taxon>Haliscomenobacter</taxon>
    </lineage>
</organism>
<dbReference type="SUPFAM" id="SSF52440">
    <property type="entry name" value="PreATP-grasp domain"/>
    <property type="match status" value="1"/>
</dbReference>
<dbReference type="HOGENOM" id="CLU_059175_0_0_10"/>
<dbReference type="InterPro" id="IPR016185">
    <property type="entry name" value="PreATP-grasp_dom_sf"/>
</dbReference>
<protein>
    <submittedName>
        <fullName evidence="7">Glutathionylspermidine synthase</fullName>
    </submittedName>
</protein>
<dbReference type="EMBL" id="CP002691">
    <property type="protein sequence ID" value="AEE53602.1"/>
    <property type="molecule type" value="Genomic_DNA"/>
</dbReference>
<dbReference type="Pfam" id="PF03738">
    <property type="entry name" value="GSP_synth"/>
    <property type="match status" value="1"/>
</dbReference>
<dbReference type="InterPro" id="IPR005494">
    <property type="entry name" value="GSPS_pre-ATP-grasp-like_dom"/>
</dbReference>
<keyword evidence="8" id="KW-1185">Reference proteome</keyword>
<evidence type="ECO:0000256" key="4">
    <source>
        <dbReference type="ARBA" id="ARBA00022840"/>
    </source>
</evidence>
<dbReference type="GO" id="GO:0005524">
    <property type="term" value="F:ATP binding"/>
    <property type="evidence" value="ECO:0007669"/>
    <property type="project" value="UniProtKB-KW"/>
</dbReference>
<reference evidence="7 8" key="1">
    <citation type="journal article" date="2011" name="Stand. Genomic Sci.">
        <title>Complete genome sequence of Haliscomenobacter hydrossis type strain (O).</title>
        <authorList>
            <consortium name="US DOE Joint Genome Institute (JGI-PGF)"/>
            <person name="Daligault H."/>
            <person name="Lapidus A."/>
            <person name="Zeytun A."/>
            <person name="Nolan M."/>
            <person name="Lucas S."/>
            <person name="Del Rio T.G."/>
            <person name="Tice H."/>
            <person name="Cheng J.F."/>
            <person name="Tapia R."/>
            <person name="Han C."/>
            <person name="Goodwin L."/>
            <person name="Pitluck S."/>
            <person name="Liolios K."/>
            <person name="Pagani I."/>
            <person name="Ivanova N."/>
            <person name="Huntemann M."/>
            <person name="Mavromatis K."/>
            <person name="Mikhailova N."/>
            <person name="Pati A."/>
            <person name="Chen A."/>
            <person name="Palaniappan K."/>
            <person name="Land M."/>
            <person name="Hauser L."/>
            <person name="Brambilla E.M."/>
            <person name="Rohde M."/>
            <person name="Verbarg S."/>
            <person name="Goker M."/>
            <person name="Bristow J."/>
            <person name="Eisen J.A."/>
            <person name="Markowitz V."/>
            <person name="Hugenholtz P."/>
            <person name="Kyrpides N.C."/>
            <person name="Klenk H.P."/>
            <person name="Woyke T."/>
        </authorList>
    </citation>
    <scope>NUCLEOTIDE SEQUENCE [LARGE SCALE GENOMIC DNA]</scope>
    <source>
        <strain evidence="8">ATCC 27775 / DSM 1100 / LMG 10767 / O</strain>
    </source>
</reference>
<dbReference type="eggNOG" id="COG0754">
    <property type="taxonomic scope" value="Bacteria"/>
</dbReference>
<evidence type="ECO:0000259" key="6">
    <source>
        <dbReference type="Pfam" id="PF03738"/>
    </source>
</evidence>
<keyword evidence="3" id="KW-0547">Nucleotide-binding</keyword>
<feature type="domain" description="Glutathionylspermidine synthase pre-ATP-grasp-like" evidence="6">
    <location>
        <begin position="13"/>
        <end position="391"/>
    </location>
</feature>
<evidence type="ECO:0000256" key="1">
    <source>
        <dbReference type="ARBA" id="ARBA00022598"/>
    </source>
</evidence>
<keyword evidence="5" id="KW-0460">Magnesium</keyword>
<evidence type="ECO:0000256" key="2">
    <source>
        <dbReference type="ARBA" id="ARBA00022723"/>
    </source>
</evidence>
<dbReference type="STRING" id="760192.Halhy_5779"/>
<keyword evidence="1" id="KW-0436">Ligase</keyword>
<keyword evidence="2" id="KW-0479">Metal-binding</keyword>
<evidence type="ECO:0000256" key="3">
    <source>
        <dbReference type="ARBA" id="ARBA00022741"/>
    </source>
</evidence>
<dbReference type="GO" id="GO:0016874">
    <property type="term" value="F:ligase activity"/>
    <property type="evidence" value="ECO:0007669"/>
    <property type="project" value="UniProtKB-KW"/>
</dbReference>
<dbReference type="Proteomes" id="UP000008461">
    <property type="component" value="Chromosome"/>
</dbReference>
<proteinExistence type="predicted"/>
<reference key="2">
    <citation type="submission" date="2011-04" db="EMBL/GenBank/DDBJ databases">
        <title>Complete sequence of chromosome of Haliscomenobacter hydrossis DSM 1100.</title>
        <authorList>
            <consortium name="US DOE Joint Genome Institute (JGI-PGF)"/>
            <person name="Lucas S."/>
            <person name="Han J."/>
            <person name="Lapidus A."/>
            <person name="Bruce D."/>
            <person name="Goodwin L."/>
            <person name="Pitluck S."/>
            <person name="Peters L."/>
            <person name="Kyrpides N."/>
            <person name="Mavromatis K."/>
            <person name="Ivanova N."/>
            <person name="Ovchinnikova G."/>
            <person name="Pagani I."/>
            <person name="Daligault H."/>
            <person name="Detter J.C."/>
            <person name="Han C."/>
            <person name="Land M."/>
            <person name="Hauser L."/>
            <person name="Markowitz V."/>
            <person name="Cheng J.-F."/>
            <person name="Hugenholtz P."/>
            <person name="Woyke T."/>
            <person name="Wu D."/>
            <person name="Verbarg S."/>
            <person name="Frueling A."/>
            <person name="Brambilla E."/>
            <person name="Klenk H.-P."/>
            <person name="Eisen J.A."/>
        </authorList>
    </citation>
    <scope>NUCLEOTIDE SEQUENCE</scope>
    <source>
        <strain>DSM 1100</strain>
    </source>
</reference>
<accession>F4KX02</accession>
<dbReference type="GO" id="GO:0046872">
    <property type="term" value="F:metal ion binding"/>
    <property type="evidence" value="ECO:0007669"/>
    <property type="project" value="UniProtKB-KW"/>
</dbReference>
<evidence type="ECO:0000256" key="5">
    <source>
        <dbReference type="ARBA" id="ARBA00022842"/>
    </source>
</evidence>
<sequence length="393" mass="44818">MLKYKLPQLPNALFEELGWDYFVSPEGNEYLADEVVEISEAEREAFYEAGNRLYARFVETAEYILENNLLSTLGIPPNLYELIQYTWADERHLHLYGRFDLAGGTDGLPIKMLEFNADTPTSVPETAIIQWGQLRANGIPEDRQFNFLYEALVDNFKRLRELNPGREAAILFSTLKGAPEDNHNTEMLQVAAREAGFETAFCYVDEVIFSEVNGIFAADEQGNTTQYPYWFKLIPWEYIALDEPELLRLLTKIVTRGLAIVLNPAYTMLFQSKAILAHMWELQPYDPLLLKCSLKEPIGRENYPFVEKVVLGREGANVTIFDENGIADIARSGEYADQIKVYQSLAQLARDADGQYYQAGVFFAYEACGLGFRRSPHRIIDNGAQFVGHWVKV</sequence>
<evidence type="ECO:0000313" key="8">
    <source>
        <dbReference type="Proteomes" id="UP000008461"/>
    </source>
</evidence>
<dbReference type="KEGG" id="hhy:Halhy_5779"/>
<name>F4KX02_HALH1</name>
<dbReference type="SUPFAM" id="SSF56059">
    <property type="entry name" value="Glutathione synthetase ATP-binding domain-like"/>
    <property type="match status" value="1"/>
</dbReference>
<dbReference type="OrthoDB" id="9765517at2"/>
<dbReference type="AlphaFoldDB" id="F4KX02"/>
<keyword evidence="4" id="KW-0067">ATP-binding</keyword>